<dbReference type="EMBL" id="JAGHQM010000251">
    <property type="protein sequence ID" value="KAH0563112.1"/>
    <property type="molecule type" value="Genomic_DNA"/>
</dbReference>
<dbReference type="Proteomes" id="UP000750711">
    <property type="component" value="Unassembled WGS sequence"/>
</dbReference>
<dbReference type="InterPro" id="IPR057684">
    <property type="entry name" value="DUF7924"/>
</dbReference>
<evidence type="ECO:0000259" key="2">
    <source>
        <dbReference type="Pfam" id="PF25545"/>
    </source>
</evidence>
<feature type="region of interest" description="Disordered" evidence="1">
    <location>
        <begin position="411"/>
        <end position="448"/>
    </location>
</feature>
<proteinExistence type="predicted"/>
<feature type="region of interest" description="Disordered" evidence="1">
    <location>
        <begin position="1"/>
        <end position="45"/>
    </location>
</feature>
<organism evidence="3 4">
    <name type="scientific">Trichoglossum hirsutum</name>
    <dbReference type="NCBI Taxonomy" id="265104"/>
    <lineage>
        <taxon>Eukaryota</taxon>
        <taxon>Fungi</taxon>
        <taxon>Dikarya</taxon>
        <taxon>Ascomycota</taxon>
        <taxon>Pezizomycotina</taxon>
        <taxon>Geoglossomycetes</taxon>
        <taxon>Geoglossales</taxon>
        <taxon>Geoglossaceae</taxon>
        <taxon>Trichoglossum</taxon>
    </lineage>
</organism>
<evidence type="ECO:0000256" key="1">
    <source>
        <dbReference type="SAM" id="MobiDB-lite"/>
    </source>
</evidence>
<evidence type="ECO:0000313" key="3">
    <source>
        <dbReference type="EMBL" id="KAH0563112.1"/>
    </source>
</evidence>
<name>A0A9P8LF07_9PEZI</name>
<keyword evidence="4" id="KW-1185">Reference proteome</keyword>
<protein>
    <recommendedName>
        <fullName evidence="2">DUF7924 domain-containing protein</fullName>
    </recommendedName>
</protein>
<comment type="caution">
    <text evidence="3">The sequence shown here is derived from an EMBL/GenBank/DDBJ whole genome shotgun (WGS) entry which is preliminary data.</text>
</comment>
<feature type="region of interest" description="Disordered" evidence="1">
    <location>
        <begin position="67"/>
        <end position="122"/>
    </location>
</feature>
<dbReference type="PANTHER" id="PTHR42470:SF1">
    <property type="entry name" value="VAST DOMAIN-CONTAINING PROTEIN"/>
    <property type="match status" value="1"/>
</dbReference>
<sequence length="448" mass="50677">MKRKRTHSEGDDQASRSRLKRRAQGRHLVPLRLSSPPPEPVLLRTSPSELFSRPLSCHICSPPIESVARHNRRSEQSTPPLPLTRHNLRRLQRSLRSGNSSMPSSPSRRSRSPEKSTLVDKMDPKDKLQLFSIFYDEQAVVPNILEEHISDLRKLRQVSSPNAKQIRGVVPVARSRSEQDGIDLMEEMLLLVPASKGGMACVERAAKPNLSTQFLPPASSFVAENLRLETPQPDHCFGYLPSKRARPAKLKAPFTIEEENIMNRFALTTELYFPFLTAQWKSPAKGQTHHQAILQGARDGSTIVNYLHQFYTTARPAKAPSVVETCHFSATTDMRSIILWVHWREQDEDGNVSYHMEQVESGMLDKERDNNEIRTILRNLQDYALGDRLQGIKELLPAFWKNLAKGGPARTVSVMSSSSGMENIPALEQPTPSPEVLEPVRKRRREDA</sequence>
<reference evidence="3" key="1">
    <citation type="submission" date="2021-03" db="EMBL/GenBank/DDBJ databases">
        <title>Comparative genomics and phylogenomic investigation of the class Geoglossomycetes provide insights into ecological specialization and systematics.</title>
        <authorList>
            <person name="Melie T."/>
            <person name="Pirro S."/>
            <person name="Miller A.N."/>
            <person name="Quandt A."/>
        </authorList>
    </citation>
    <scope>NUCLEOTIDE SEQUENCE</scope>
    <source>
        <strain evidence="3">CAQ_001_2017</strain>
    </source>
</reference>
<feature type="compositionally biased region" description="Low complexity" evidence="1">
    <location>
        <begin position="94"/>
        <end position="107"/>
    </location>
</feature>
<dbReference type="PANTHER" id="PTHR42470">
    <property type="entry name" value="VAST DOMAIN-CONTAINING PROTEIN"/>
    <property type="match status" value="1"/>
</dbReference>
<evidence type="ECO:0000313" key="4">
    <source>
        <dbReference type="Proteomes" id="UP000750711"/>
    </source>
</evidence>
<gene>
    <name evidence="3" type="ORF">GP486_002318</name>
</gene>
<dbReference type="AlphaFoldDB" id="A0A9P8LF07"/>
<feature type="domain" description="DUF7924" evidence="2">
    <location>
        <begin position="224"/>
        <end position="395"/>
    </location>
</feature>
<accession>A0A9P8LF07</accession>
<dbReference type="Pfam" id="PF25545">
    <property type="entry name" value="DUF7924"/>
    <property type="match status" value="1"/>
</dbReference>
<feature type="compositionally biased region" description="Basic and acidic residues" evidence="1">
    <location>
        <begin position="111"/>
        <end position="122"/>
    </location>
</feature>